<dbReference type="EMBL" id="JAACJK010000219">
    <property type="protein sequence ID" value="KAF5317198.1"/>
    <property type="molecule type" value="Genomic_DNA"/>
</dbReference>
<sequence length="201" mass="20872">MMFAFLVFACLFMAALAKDVVITVGGNTTSDAGAVFTPQSVTANQGDVVVFNFTQGNHTAIQALFASPCIPAHDVDTTVNGFNSGFRDAGNHSAITILRVPIDNPNNTMWFYDANTCAEGGIGGINVNESSWETLDGFARNAIRLNGSEATSPTTTSTKTSQTTTAGTTSQTADNSASRAIIWGTAAAAPLLALVLLSLSL</sequence>
<protein>
    <submittedName>
        <fullName evidence="3">Uncharacterized protein</fullName>
    </submittedName>
</protein>
<feature type="region of interest" description="Disordered" evidence="1">
    <location>
        <begin position="148"/>
        <end position="171"/>
    </location>
</feature>
<proteinExistence type="predicted"/>
<comment type="caution">
    <text evidence="3">The sequence shown here is derived from an EMBL/GenBank/DDBJ whole genome shotgun (WGS) entry which is preliminary data.</text>
</comment>
<reference evidence="3 4" key="1">
    <citation type="journal article" date="2020" name="ISME J.">
        <title>Uncovering the hidden diversity of litter-decomposition mechanisms in mushroom-forming fungi.</title>
        <authorList>
            <person name="Floudas D."/>
            <person name="Bentzer J."/>
            <person name="Ahren D."/>
            <person name="Johansson T."/>
            <person name="Persson P."/>
            <person name="Tunlid A."/>
        </authorList>
    </citation>
    <scope>NUCLEOTIDE SEQUENCE [LARGE SCALE GENOMIC DNA]</scope>
    <source>
        <strain evidence="3 4">CBS 175.51</strain>
    </source>
</reference>
<dbReference type="Gene3D" id="2.60.40.420">
    <property type="entry name" value="Cupredoxins - blue copper proteins"/>
    <property type="match status" value="1"/>
</dbReference>
<dbReference type="AlphaFoldDB" id="A0A8H5B6V8"/>
<dbReference type="InterPro" id="IPR008972">
    <property type="entry name" value="Cupredoxin"/>
</dbReference>
<dbReference type="PANTHER" id="PTHR34883:SF17">
    <property type="entry name" value="CUPREDOXIN"/>
    <property type="match status" value="1"/>
</dbReference>
<evidence type="ECO:0000256" key="1">
    <source>
        <dbReference type="SAM" id="MobiDB-lite"/>
    </source>
</evidence>
<dbReference type="SUPFAM" id="SSF49503">
    <property type="entry name" value="Cupredoxins"/>
    <property type="match status" value="1"/>
</dbReference>
<organism evidence="3 4">
    <name type="scientific">Ephemerocybe angulata</name>
    <dbReference type="NCBI Taxonomy" id="980116"/>
    <lineage>
        <taxon>Eukaryota</taxon>
        <taxon>Fungi</taxon>
        <taxon>Dikarya</taxon>
        <taxon>Basidiomycota</taxon>
        <taxon>Agaricomycotina</taxon>
        <taxon>Agaricomycetes</taxon>
        <taxon>Agaricomycetidae</taxon>
        <taxon>Agaricales</taxon>
        <taxon>Agaricineae</taxon>
        <taxon>Psathyrellaceae</taxon>
        <taxon>Ephemerocybe</taxon>
    </lineage>
</organism>
<feature type="compositionally biased region" description="Low complexity" evidence="1">
    <location>
        <begin position="150"/>
        <end position="171"/>
    </location>
</feature>
<evidence type="ECO:0000256" key="2">
    <source>
        <dbReference type="SAM" id="SignalP"/>
    </source>
</evidence>
<dbReference type="Proteomes" id="UP000541558">
    <property type="component" value="Unassembled WGS sequence"/>
</dbReference>
<name>A0A8H5B6V8_9AGAR</name>
<dbReference type="PANTHER" id="PTHR34883">
    <property type="entry name" value="SERINE-RICH PROTEIN, PUTATIVE-RELATED-RELATED"/>
    <property type="match status" value="1"/>
</dbReference>
<dbReference type="OrthoDB" id="2331100at2759"/>
<keyword evidence="2" id="KW-0732">Signal</keyword>
<evidence type="ECO:0000313" key="3">
    <source>
        <dbReference type="EMBL" id="KAF5317198.1"/>
    </source>
</evidence>
<dbReference type="InterPro" id="IPR052953">
    <property type="entry name" value="Ser-rich/MCO-related"/>
</dbReference>
<feature type="chain" id="PRO_5033989635" evidence="2">
    <location>
        <begin position="18"/>
        <end position="201"/>
    </location>
</feature>
<feature type="signal peptide" evidence="2">
    <location>
        <begin position="1"/>
        <end position="17"/>
    </location>
</feature>
<keyword evidence="4" id="KW-1185">Reference proteome</keyword>
<evidence type="ECO:0000313" key="4">
    <source>
        <dbReference type="Proteomes" id="UP000541558"/>
    </source>
</evidence>
<accession>A0A8H5B6V8</accession>
<gene>
    <name evidence="3" type="ORF">D9611_004016</name>
</gene>